<dbReference type="AlphaFoldDB" id="A0A1G6WZZ1"/>
<proteinExistence type="predicted"/>
<name>A0A1G6WZZ1_9PROT</name>
<evidence type="ECO:0000259" key="2">
    <source>
        <dbReference type="SMART" id="SM00849"/>
    </source>
</evidence>
<reference evidence="3 4" key="1">
    <citation type="submission" date="2016-10" db="EMBL/GenBank/DDBJ databases">
        <authorList>
            <person name="de Groot N.N."/>
        </authorList>
    </citation>
    <scope>NUCLEOTIDE SEQUENCE [LARGE SCALE GENOMIC DNA]</scope>
    <source>
        <strain evidence="3 4">CPCC 100156</strain>
    </source>
</reference>
<accession>A0A1G6WZZ1</accession>
<protein>
    <submittedName>
        <fullName evidence="3">Glyoxylase, beta-lactamase superfamily II</fullName>
    </submittedName>
</protein>
<dbReference type="STRING" id="938405.SAMN02927895_03139"/>
<dbReference type="GO" id="GO:0050313">
    <property type="term" value="F:sulfur dioxygenase activity"/>
    <property type="evidence" value="ECO:0007669"/>
    <property type="project" value="InterPro"/>
</dbReference>
<dbReference type="GO" id="GO:0070813">
    <property type="term" value="P:hydrogen sulfide metabolic process"/>
    <property type="evidence" value="ECO:0007669"/>
    <property type="project" value="TreeGrafter"/>
</dbReference>
<dbReference type="PANTHER" id="PTHR43084:SF1">
    <property type="entry name" value="PERSULFIDE DIOXYGENASE ETHE1, MITOCHONDRIAL"/>
    <property type="match status" value="1"/>
</dbReference>
<evidence type="ECO:0000256" key="1">
    <source>
        <dbReference type="ARBA" id="ARBA00022723"/>
    </source>
</evidence>
<dbReference type="InterPro" id="IPR001279">
    <property type="entry name" value="Metallo-B-lactamas"/>
</dbReference>
<keyword evidence="4" id="KW-1185">Reference proteome</keyword>
<feature type="domain" description="Metallo-beta-lactamase" evidence="2">
    <location>
        <begin position="18"/>
        <end position="207"/>
    </location>
</feature>
<dbReference type="Gene3D" id="3.60.15.10">
    <property type="entry name" value="Ribonuclease Z/Hydroxyacylglutathione hydrolase-like"/>
    <property type="match status" value="1"/>
</dbReference>
<dbReference type="SMART" id="SM00849">
    <property type="entry name" value="Lactamase_B"/>
    <property type="match status" value="1"/>
</dbReference>
<dbReference type="GO" id="GO:0046872">
    <property type="term" value="F:metal ion binding"/>
    <property type="evidence" value="ECO:0007669"/>
    <property type="project" value="UniProtKB-KW"/>
</dbReference>
<evidence type="ECO:0000313" key="4">
    <source>
        <dbReference type="Proteomes" id="UP000198925"/>
    </source>
</evidence>
<keyword evidence="1" id="KW-0479">Metal-binding</keyword>
<evidence type="ECO:0000313" key="3">
    <source>
        <dbReference type="EMBL" id="SDD70747.1"/>
    </source>
</evidence>
<sequence>MAETSGPAIRAFFDDATNTVSYLVWDPASLEGAVIDPVLDWDNRGGTADTGGADAILRAAEAEGVRLAWVLETHVHADHLTAAPYIKARSGARIGIGEHIRDVQAIFRPVFDAADLAPDGGDFDRLFADGDRFPLGGLTVEVLHVPGHTPACIAYRIGDAAFVGDTLFMPDYGTARCDFPGGDARMLWRSIRRLLDLPPATRIFTAHDYKAPGREHFAWESTVAEQRARNPHVKDGVTEDEFVAMREAKDAKLAPPVLLLPSIQVNMRAGRFPPAESNGVRYMKIPVVLRGGLHGQ</sequence>
<dbReference type="EMBL" id="FMZX01000011">
    <property type="protein sequence ID" value="SDD70747.1"/>
    <property type="molecule type" value="Genomic_DNA"/>
</dbReference>
<dbReference type="CDD" id="cd07724">
    <property type="entry name" value="POD-like_MBL-fold"/>
    <property type="match status" value="1"/>
</dbReference>
<dbReference type="Proteomes" id="UP000198925">
    <property type="component" value="Unassembled WGS sequence"/>
</dbReference>
<dbReference type="InterPro" id="IPR044528">
    <property type="entry name" value="POD-like_MBL-fold"/>
</dbReference>
<gene>
    <name evidence="3" type="ORF">SAMN04487779_101198</name>
</gene>
<dbReference type="InterPro" id="IPR051682">
    <property type="entry name" value="Mito_Persulfide_Diox"/>
</dbReference>
<dbReference type="SUPFAM" id="SSF56281">
    <property type="entry name" value="Metallo-hydrolase/oxidoreductase"/>
    <property type="match status" value="1"/>
</dbReference>
<dbReference type="Pfam" id="PF00753">
    <property type="entry name" value="Lactamase_B"/>
    <property type="match status" value="1"/>
</dbReference>
<dbReference type="InterPro" id="IPR036866">
    <property type="entry name" value="RibonucZ/Hydroxyglut_hydro"/>
</dbReference>
<organism evidence="3 4">
    <name type="scientific">Belnapia rosea</name>
    <dbReference type="NCBI Taxonomy" id="938405"/>
    <lineage>
        <taxon>Bacteria</taxon>
        <taxon>Pseudomonadati</taxon>
        <taxon>Pseudomonadota</taxon>
        <taxon>Alphaproteobacteria</taxon>
        <taxon>Acetobacterales</taxon>
        <taxon>Roseomonadaceae</taxon>
        <taxon>Belnapia</taxon>
    </lineage>
</organism>
<dbReference type="GO" id="GO:0006749">
    <property type="term" value="P:glutathione metabolic process"/>
    <property type="evidence" value="ECO:0007669"/>
    <property type="project" value="InterPro"/>
</dbReference>
<dbReference type="PANTHER" id="PTHR43084">
    <property type="entry name" value="PERSULFIDE DIOXYGENASE ETHE1"/>
    <property type="match status" value="1"/>
</dbReference>
<dbReference type="RefSeq" id="WP_090664129.1">
    <property type="nucleotide sequence ID" value="NZ_FMZX01000011.1"/>
</dbReference>